<keyword evidence="3 10" id="KW-0436">Ligase</keyword>
<evidence type="ECO:0000313" key="13">
    <source>
        <dbReference type="Proteomes" id="UP000463939"/>
    </source>
</evidence>
<protein>
    <recommendedName>
        <fullName evidence="10">Glutathione synthetase</fullName>
        <ecNumber evidence="10">6.3.2.3</ecNumber>
    </recommendedName>
    <alternativeName>
        <fullName evidence="10">GSH synthetase</fullName>
        <shortName evidence="10">GSH-S</shortName>
        <shortName evidence="10">GSHase</shortName>
    </alternativeName>
    <alternativeName>
        <fullName evidence="10">Glutathione synthase</fullName>
    </alternativeName>
</protein>
<dbReference type="GO" id="GO:0004363">
    <property type="term" value="F:glutathione synthase activity"/>
    <property type="evidence" value="ECO:0007669"/>
    <property type="project" value="UniProtKB-UniRule"/>
</dbReference>
<dbReference type="InterPro" id="IPR006284">
    <property type="entry name" value="Glut_synth_pro"/>
</dbReference>
<evidence type="ECO:0000256" key="8">
    <source>
        <dbReference type="ARBA" id="ARBA00022842"/>
    </source>
</evidence>
<dbReference type="Gene3D" id="3.40.50.20">
    <property type="match status" value="1"/>
</dbReference>
<evidence type="ECO:0000256" key="3">
    <source>
        <dbReference type="ARBA" id="ARBA00022598"/>
    </source>
</evidence>
<keyword evidence="13" id="KW-1185">Reference proteome</keyword>
<comment type="pathway">
    <text evidence="10">Sulfur metabolism; glutathione biosynthesis; glutathione from L-cysteine and L-glutamate: step 2/2.</text>
</comment>
<dbReference type="PROSITE" id="PS50975">
    <property type="entry name" value="ATP_GRASP"/>
    <property type="match status" value="1"/>
</dbReference>
<keyword evidence="5" id="KW-0479">Metal-binding</keyword>
<feature type="domain" description="ATP-grasp" evidence="11">
    <location>
        <begin position="124"/>
        <end position="309"/>
    </location>
</feature>
<evidence type="ECO:0000256" key="10">
    <source>
        <dbReference type="HAMAP-Rule" id="MF_00162"/>
    </source>
</evidence>
<evidence type="ECO:0000256" key="1">
    <source>
        <dbReference type="ARBA" id="ARBA00001936"/>
    </source>
</evidence>
<dbReference type="UniPathway" id="UPA00142">
    <property type="reaction ID" value="UER00210"/>
</dbReference>
<evidence type="ECO:0000256" key="4">
    <source>
        <dbReference type="ARBA" id="ARBA00022684"/>
    </source>
</evidence>
<dbReference type="NCBIfam" id="TIGR01380">
    <property type="entry name" value="glut_syn"/>
    <property type="match status" value="1"/>
</dbReference>
<dbReference type="Pfam" id="PF02951">
    <property type="entry name" value="GSH-S_N"/>
    <property type="match status" value="1"/>
</dbReference>
<evidence type="ECO:0000256" key="9">
    <source>
        <dbReference type="ARBA" id="ARBA00023211"/>
    </source>
</evidence>
<dbReference type="GO" id="GO:0005737">
    <property type="term" value="C:cytoplasm"/>
    <property type="evidence" value="ECO:0007669"/>
    <property type="project" value="TreeGrafter"/>
</dbReference>
<evidence type="ECO:0000256" key="6">
    <source>
        <dbReference type="ARBA" id="ARBA00022741"/>
    </source>
</evidence>
<dbReference type="PANTHER" id="PTHR21621">
    <property type="entry name" value="RIBOSOMAL PROTEIN S6 MODIFICATION PROTEIN"/>
    <property type="match status" value="1"/>
</dbReference>
<organism evidence="12 13">
    <name type="scientific">Sulfuriferula nivalis</name>
    <dbReference type="NCBI Taxonomy" id="2675298"/>
    <lineage>
        <taxon>Bacteria</taxon>
        <taxon>Pseudomonadati</taxon>
        <taxon>Pseudomonadota</taxon>
        <taxon>Betaproteobacteria</taxon>
        <taxon>Nitrosomonadales</taxon>
        <taxon>Sulfuricellaceae</taxon>
        <taxon>Sulfuriferula</taxon>
    </lineage>
</organism>
<keyword evidence="9" id="KW-0464">Manganese</keyword>
<name>A0A809RG00_9PROT</name>
<reference evidence="13" key="1">
    <citation type="submission" date="2019-11" db="EMBL/GenBank/DDBJ databases">
        <title>Isolation and characterization of a novel species in the genus Sulfuriferula.</title>
        <authorList>
            <person name="Mochizuki J."/>
            <person name="Kojima H."/>
            <person name="Fukui M."/>
        </authorList>
    </citation>
    <scope>NUCLEOTIDE SEQUENCE [LARGE SCALE GENOMIC DNA]</scope>
    <source>
        <strain evidence="13">SGTM</strain>
    </source>
</reference>
<proteinExistence type="inferred from homology"/>
<keyword evidence="6 10" id="KW-0547">Nucleotide-binding</keyword>
<comment type="cofactor">
    <cofactor evidence="1">
        <name>Mn(2+)</name>
        <dbReference type="ChEBI" id="CHEBI:29035"/>
    </cofactor>
</comment>
<dbReference type="Proteomes" id="UP000463939">
    <property type="component" value="Chromosome"/>
</dbReference>
<dbReference type="KEGG" id="sniv:SFSGTM_12230"/>
<dbReference type="RefSeq" id="WP_162084436.1">
    <property type="nucleotide sequence ID" value="NZ_AP021881.1"/>
</dbReference>
<dbReference type="Gene3D" id="3.30.470.20">
    <property type="entry name" value="ATP-grasp fold, B domain"/>
    <property type="match status" value="1"/>
</dbReference>
<sequence>MKFLFIIDSISTLKAYKDSTVAMLHETGRRGHELAVVRPADMLLRDGVVQADVKSVQVSVDDDAWYALGVKTRLCLYDVDAVIMRKDPPFDTEYLYTTHLLSLAEQQGARVFNKPGMLREFNEKLAIAKFPQFTVPTLVSRRMDEIKSFIAEHGDVILKPLDGMGGSSIFRVCPDEMNLNVILEVMTQLGTRTIMAQRYIPAISAGDKRILLIDGVPVPYALARIPAAGETRGNLAAGGRGVAQLLTERDKEIANTLAPVLRDLGLFLVGLDVIGEYLTEINVTSPTGFVEISQQTDINVASIFVDALERQCAG</sequence>
<evidence type="ECO:0000256" key="2">
    <source>
        <dbReference type="ARBA" id="ARBA00001946"/>
    </source>
</evidence>
<keyword evidence="7 10" id="KW-0067">ATP-binding</keyword>
<dbReference type="PANTHER" id="PTHR21621:SF4">
    <property type="entry name" value="GLUTATHIONE SYNTHETASE"/>
    <property type="match status" value="1"/>
</dbReference>
<keyword evidence="8" id="KW-0460">Magnesium</keyword>
<dbReference type="HAMAP" id="MF_00162">
    <property type="entry name" value="GSH_S"/>
    <property type="match status" value="1"/>
</dbReference>
<dbReference type="NCBIfam" id="NF003573">
    <property type="entry name" value="PRK05246.1"/>
    <property type="match status" value="1"/>
</dbReference>
<evidence type="ECO:0000313" key="12">
    <source>
        <dbReference type="EMBL" id="BBP00515.1"/>
    </source>
</evidence>
<dbReference type="SUPFAM" id="SSF52440">
    <property type="entry name" value="PreATP-grasp domain"/>
    <property type="match status" value="1"/>
</dbReference>
<dbReference type="EMBL" id="AP021881">
    <property type="protein sequence ID" value="BBP00515.1"/>
    <property type="molecule type" value="Genomic_DNA"/>
</dbReference>
<dbReference type="InterPro" id="IPR016185">
    <property type="entry name" value="PreATP-grasp_dom_sf"/>
</dbReference>
<dbReference type="FunFam" id="3.30.1490.20:FF:000009">
    <property type="entry name" value="Glutathione synthetase"/>
    <property type="match status" value="1"/>
</dbReference>
<dbReference type="GO" id="GO:0046872">
    <property type="term" value="F:metal ion binding"/>
    <property type="evidence" value="ECO:0007669"/>
    <property type="project" value="UniProtKB-KW"/>
</dbReference>
<evidence type="ECO:0000256" key="5">
    <source>
        <dbReference type="ARBA" id="ARBA00022723"/>
    </source>
</evidence>
<dbReference type="Pfam" id="PF02955">
    <property type="entry name" value="GSH-S_ATP"/>
    <property type="match status" value="1"/>
</dbReference>
<dbReference type="Gene3D" id="3.30.1490.20">
    <property type="entry name" value="ATP-grasp fold, A domain"/>
    <property type="match status" value="1"/>
</dbReference>
<keyword evidence="4 10" id="KW-0317">Glutathione biosynthesis</keyword>
<dbReference type="AlphaFoldDB" id="A0A809RG00"/>
<comment type="cofactor">
    <cofactor evidence="2">
        <name>Mg(2+)</name>
        <dbReference type="ChEBI" id="CHEBI:18420"/>
    </cofactor>
</comment>
<dbReference type="InterPro" id="IPR013815">
    <property type="entry name" value="ATP_grasp_subdomain_1"/>
</dbReference>
<dbReference type="InterPro" id="IPR004215">
    <property type="entry name" value="GSHS_N"/>
</dbReference>
<gene>
    <name evidence="10 12" type="primary">gshB</name>
    <name evidence="12" type="ORF">SFSGTM_12230</name>
</gene>
<evidence type="ECO:0000259" key="11">
    <source>
        <dbReference type="PROSITE" id="PS50975"/>
    </source>
</evidence>
<evidence type="ECO:0000256" key="7">
    <source>
        <dbReference type="ARBA" id="ARBA00022840"/>
    </source>
</evidence>
<dbReference type="EC" id="6.3.2.3" evidence="10"/>
<dbReference type="GO" id="GO:0005524">
    <property type="term" value="F:ATP binding"/>
    <property type="evidence" value="ECO:0007669"/>
    <property type="project" value="UniProtKB-UniRule"/>
</dbReference>
<comment type="catalytic activity">
    <reaction evidence="10">
        <text>gamma-L-glutamyl-L-cysteine + glycine + ATP = glutathione + ADP + phosphate + H(+)</text>
        <dbReference type="Rhea" id="RHEA:13557"/>
        <dbReference type="ChEBI" id="CHEBI:15378"/>
        <dbReference type="ChEBI" id="CHEBI:30616"/>
        <dbReference type="ChEBI" id="CHEBI:43474"/>
        <dbReference type="ChEBI" id="CHEBI:57305"/>
        <dbReference type="ChEBI" id="CHEBI:57925"/>
        <dbReference type="ChEBI" id="CHEBI:58173"/>
        <dbReference type="ChEBI" id="CHEBI:456216"/>
        <dbReference type="EC" id="6.3.2.3"/>
    </reaction>
</comment>
<dbReference type="SUPFAM" id="SSF56059">
    <property type="entry name" value="Glutathione synthetase ATP-binding domain-like"/>
    <property type="match status" value="1"/>
</dbReference>
<dbReference type="InterPro" id="IPR004218">
    <property type="entry name" value="GSHS_ATP-bd"/>
</dbReference>
<comment type="similarity">
    <text evidence="10">Belongs to the prokaryotic GSH synthase family.</text>
</comment>
<accession>A0A809RG00</accession>
<dbReference type="InterPro" id="IPR011761">
    <property type="entry name" value="ATP-grasp"/>
</dbReference>